<accession>A0A4P9ZT88</accession>
<reference evidence="4" key="1">
    <citation type="journal article" date="2018" name="Nat. Microbiol.">
        <title>Leveraging single-cell genomics to expand the fungal tree of life.</title>
        <authorList>
            <person name="Ahrendt S.R."/>
            <person name="Quandt C.A."/>
            <person name="Ciobanu D."/>
            <person name="Clum A."/>
            <person name="Salamov A."/>
            <person name="Andreopoulos B."/>
            <person name="Cheng J.F."/>
            <person name="Woyke T."/>
            <person name="Pelin A."/>
            <person name="Henrissat B."/>
            <person name="Reynolds N.K."/>
            <person name="Benny G.L."/>
            <person name="Smith M.E."/>
            <person name="James T.Y."/>
            <person name="Grigoriev I.V."/>
        </authorList>
    </citation>
    <scope>NUCLEOTIDE SEQUENCE [LARGE SCALE GENOMIC DNA]</scope>
    <source>
        <strain evidence="4">RSA 468</strain>
    </source>
</reference>
<gene>
    <name evidence="3" type="ORF">BJ085DRAFT_15297</name>
</gene>
<protein>
    <submittedName>
        <fullName evidence="3">Lsm14 N-terminal</fullName>
    </submittedName>
</protein>
<feature type="domain" description="Lsm14-like N-terminal" evidence="2">
    <location>
        <begin position="1"/>
        <end position="106"/>
    </location>
</feature>
<evidence type="ECO:0000259" key="2">
    <source>
        <dbReference type="SMART" id="SM01271"/>
    </source>
</evidence>
<dbReference type="Pfam" id="PF12701">
    <property type="entry name" value="LSM14"/>
    <property type="match status" value="1"/>
</dbReference>
<sequence length="109" mass="11978">MKADSLYGSRISLISKSNIRYLGILHEINEQDSTVALEQVRSMGTEGRKGGDPDEEIPASDEVFEFIQFRATDVIDIRLEEPEEAPKPAPPPPSIPNDPAILGVSVIYV</sequence>
<dbReference type="CDD" id="cd01736">
    <property type="entry name" value="LSm14_N"/>
    <property type="match status" value="1"/>
</dbReference>
<organism evidence="3 4">
    <name type="scientific">Dimargaris cristalligena</name>
    <dbReference type="NCBI Taxonomy" id="215637"/>
    <lineage>
        <taxon>Eukaryota</taxon>
        <taxon>Fungi</taxon>
        <taxon>Fungi incertae sedis</taxon>
        <taxon>Zoopagomycota</taxon>
        <taxon>Kickxellomycotina</taxon>
        <taxon>Dimargaritomycetes</taxon>
        <taxon>Dimargaritales</taxon>
        <taxon>Dimargaritaceae</taxon>
        <taxon>Dimargaris</taxon>
    </lineage>
</organism>
<dbReference type="PANTHER" id="PTHR13586">
    <property type="entry name" value="SCD6 PROTEIN-RELATED"/>
    <property type="match status" value="1"/>
</dbReference>
<proteinExistence type="predicted"/>
<dbReference type="SUPFAM" id="SSF50182">
    <property type="entry name" value="Sm-like ribonucleoproteins"/>
    <property type="match status" value="1"/>
</dbReference>
<dbReference type="Gene3D" id="2.30.30.100">
    <property type="match status" value="1"/>
</dbReference>
<dbReference type="GO" id="GO:0034063">
    <property type="term" value="P:stress granule assembly"/>
    <property type="evidence" value="ECO:0007669"/>
    <property type="project" value="TreeGrafter"/>
</dbReference>
<dbReference type="SMART" id="SM01271">
    <property type="entry name" value="LSM14"/>
    <property type="match status" value="1"/>
</dbReference>
<dbReference type="AlphaFoldDB" id="A0A4P9ZT88"/>
<dbReference type="GO" id="GO:0000932">
    <property type="term" value="C:P-body"/>
    <property type="evidence" value="ECO:0007669"/>
    <property type="project" value="TreeGrafter"/>
</dbReference>
<evidence type="ECO:0000313" key="4">
    <source>
        <dbReference type="Proteomes" id="UP000268162"/>
    </source>
</evidence>
<dbReference type="STRING" id="215637.A0A4P9ZT88"/>
<evidence type="ECO:0000256" key="1">
    <source>
        <dbReference type="SAM" id="MobiDB-lite"/>
    </source>
</evidence>
<dbReference type="GO" id="GO:0003729">
    <property type="term" value="F:mRNA binding"/>
    <property type="evidence" value="ECO:0007669"/>
    <property type="project" value="TreeGrafter"/>
</dbReference>
<dbReference type="GO" id="GO:0033962">
    <property type="term" value="P:P-body assembly"/>
    <property type="evidence" value="ECO:0007669"/>
    <property type="project" value="TreeGrafter"/>
</dbReference>
<name>A0A4P9ZT88_9FUNG</name>
<evidence type="ECO:0000313" key="3">
    <source>
        <dbReference type="EMBL" id="RKP36723.1"/>
    </source>
</evidence>
<feature type="compositionally biased region" description="Pro residues" evidence="1">
    <location>
        <begin position="87"/>
        <end position="96"/>
    </location>
</feature>
<dbReference type="Proteomes" id="UP000268162">
    <property type="component" value="Unassembled WGS sequence"/>
</dbReference>
<dbReference type="InterPro" id="IPR025609">
    <property type="entry name" value="Lsm14-like_N"/>
</dbReference>
<dbReference type="PANTHER" id="PTHR13586:SF0">
    <property type="entry name" value="TRAILER HITCH, ISOFORM H"/>
    <property type="match status" value="1"/>
</dbReference>
<feature type="region of interest" description="Disordered" evidence="1">
    <location>
        <begin position="80"/>
        <end position="99"/>
    </location>
</feature>
<dbReference type="InterPro" id="IPR010920">
    <property type="entry name" value="LSM_dom_sf"/>
</dbReference>
<dbReference type="EMBL" id="ML002606">
    <property type="protein sequence ID" value="RKP36723.1"/>
    <property type="molecule type" value="Genomic_DNA"/>
</dbReference>
<keyword evidence="4" id="KW-1185">Reference proteome</keyword>